<dbReference type="SMART" id="SM00060">
    <property type="entry name" value="FN3"/>
    <property type="match status" value="1"/>
</dbReference>
<dbReference type="SUPFAM" id="SSF49265">
    <property type="entry name" value="Fibronectin type III"/>
    <property type="match status" value="1"/>
</dbReference>
<feature type="compositionally biased region" description="Low complexity" evidence="2">
    <location>
        <begin position="1"/>
        <end position="35"/>
    </location>
</feature>
<feature type="non-terminal residue" evidence="4">
    <location>
        <position position="1"/>
    </location>
</feature>
<evidence type="ECO:0000256" key="2">
    <source>
        <dbReference type="SAM" id="MobiDB-lite"/>
    </source>
</evidence>
<dbReference type="InterPro" id="IPR043536">
    <property type="entry name" value="HCF1/2"/>
</dbReference>
<dbReference type="GO" id="GO:0035097">
    <property type="term" value="C:histone methyltransferase complex"/>
    <property type="evidence" value="ECO:0007669"/>
    <property type="project" value="TreeGrafter"/>
</dbReference>
<dbReference type="CDD" id="cd00063">
    <property type="entry name" value="FN3"/>
    <property type="match status" value="1"/>
</dbReference>
<reference evidence="4" key="2">
    <citation type="submission" date="2014-07" db="EMBL/GenBank/DDBJ databases">
        <authorList>
            <person name="Hull J."/>
        </authorList>
    </citation>
    <scope>NUCLEOTIDE SEQUENCE</scope>
</reference>
<reference evidence="5" key="3">
    <citation type="journal article" date="2016" name="Gigascience">
        <title>De novo construction of an expanded transcriptome assembly for the western tarnished plant bug, Lygus hesperus.</title>
        <authorList>
            <person name="Tassone E.E."/>
            <person name="Geib S.M."/>
            <person name="Hall B."/>
            <person name="Fabrick J.A."/>
            <person name="Brent C.S."/>
            <person name="Hull J.J."/>
        </authorList>
    </citation>
    <scope>NUCLEOTIDE SEQUENCE</scope>
</reference>
<accession>A0A0A9X788</accession>
<sequence length="214" mass="22594">SIETIKSSSSSKSSSSGEEAADALTTLATAALTGLPQQQKPEPKKSIIPSNVSDNGVLIGKRMQKIQKPTKDATSEPVSNKVVLPDPPTNIKISKTVDGAIISWSPPIKGSPATGYSVNLAMKGSPGSANPRIEFVNVYAGSHTQTSIPQTTLDEATIDSLPKPAIIFRISARNELGYGPATQVRWLQESSPRGLIRTASSQIGNAHKRIKVDP</sequence>
<dbReference type="EMBL" id="GBHO01027027">
    <property type="protein sequence ID" value="JAG16577.1"/>
    <property type="molecule type" value="Transcribed_RNA"/>
</dbReference>
<proteinExistence type="predicted"/>
<organism evidence="4">
    <name type="scientific">Lygus hesperus</name>
    <name type="common">Western plant bug</name>
    <dbReference type="NCBI Taxonomy" id="30085"/>
    <lineage>
        <taxon>Eukaryota</taxon>
        <taxon>Metazoa</taxon>
        <taxon>Ecdysozoa</taxon>
        <taxon>Arthropoda</taxon>
        <taxon>Hexapoda</taxon>
        <taxon>Insecta</taxon>
        <taxon>Pterygota</taxon>
        <taxon>Neoptera</taxon>
        <taxon>Paraneoptera</taxon>
        <taxon>Hemiptera</taxon>
        <taxon>Heteroptera</taxon>
        <taxon>Panheteroptera</taxon>
        <taxon>Cimicomorpha</taxon>
        <taxon>Miridae</taxon>
        <taxon>Mirini</taxon>
        <taxon>Lygus</taxon>
    </lineage>
</organism>
<evidence type="ECO:0000259" key="3">
    <source>
        <dbReference type="SMART" id="SM00060"/>
    </source>
</evidence>
<dbReference type="EMBL" id="GDHC01016854">
    <property type="protein sequence ID" value="JAQ01775.1"/>
    <property type="molecule type" value="Transcribed_RNA"/>
</dbReference>
<dbReference type="GO" id="GO:0003713">
    <property type="term" value="F:transcription coactivator activity"/>
    <property type="evidence" value="ECO:0007669"/>
    <property type="project" value="TreeGrafter"/>
</dbReference>
<reference evidence="4" key="1">
    <citation type="journal article" date="2014" name="PLoS ONE">
        <title>Transcriptome-Based Identification of ABC Transporters in the Western Tarnished Plant Bug Lygus hesperus.</title>
        <authorList>
            <person name="Hull J.J."/>
            <person name="Chaney K."/>
            <person name="Geib S.M."/>
            <person name="Fabrick J.A."/>
            <person name="Brent C.S."/>
            <person name="Walsh D."/>
            <person name="Lavine L.C."/>
        </authorList>
    </citation>
    <scope>NUCLEOTIDE SEQUENCE</scope>
</reference>
<feature type="region of interest" description="Disordered" evidence="2">
    <location>
        <begin position="1"/>
        <end position="56"/>
    </location>
</feature>
<name>A0A0A9X788_LYGHE</name>
<dbReference type="GO" id="GO:0006338">
    <property type="term" value="P:chromatin remodeling"/>
    <property type="evidence" value="ECO:0007669"/>
    <property type="project" value="TreeGrafter"/>
</dbReference>
<gene>
    <name evidence="4" type="primary">Hcfc1_0</name>
    <name evidence="4" type="ORF">CM83_13848</name>
    <name evidence="5" type="ORF">g.26948</name>
</gene>
<dbReference type="InterPro" id="IPR013783">
    <property type="entry name" value="Ig-like_fold"/>
</dbReference>
<dbReference type="AlphaFoldDB" id="A0A0A9X788"/>
<dbReference type="Gene3D" id="2.60.40.10">
    <property type="entry name" value="Immunoglobulins"/>
    <property type="match status" value="1"/>
</dbReference>
<evidence type="ECO:0000313" key="4">
    <source>
        <dbReference type="EMBL" id="JAG16577.1"/>
    </source>
</evidence>
<dbReference type="PANTHER" id="PTHR46003:SF1">
    <property type="entry name" value="HOST CELL FACTOR"/>
    <property type="match status" value="1"/>
</dbReference>
<evidence type="ECO:0000256" key="1">
    <source>
        <dbReference type="ARBA" id="ARBA00022441"/>
    </source>
</evidence>
<evidence type="ECO:0000313" key="5">
    <source>
        <dbReference type="EMBL" id="JAQ01775.1"/>
    </source>
</evidence>
<dbReference type="InterPro" id="IPR003961">
    <property type="entry name" value="FN3_dom"/>
</dbReference>
<dbReference type="PANTHER" id="PTHR46003">
    <property type="entry name" value="HOST CELL FACTOR"/>
    <property type="match status" value="1"/>
</dbReference>
<protein>
    <submittedName>
        <fullName evidence="4">Host cell factor 1</fullName>
    </submittedName>
</protein>
<feature type="domain" description="Fibronectin type-III" evidence="3">
    <location>
        <begin position="85"/>
        <end position="179"/>
    </location>
</feature>
<dbReference type="InterPro" id="IPR036116">
    <property type="entry name" value="FN3_sf"/>
</dbReference>
<keyword evidence="1" id="KW-0880">Kelch repeat</keyword>